<name>A0A1E5JPG3_9GAMM</name>
<organism evidence="1 2">
    <name type="scientific">Legionella parisiensis</name>
    <dbReference type="NCBI Taxonomy" id="45071"/>
    <lineage>
        <taxon>Bacteria</taxon>
        <taxon>Pseudomonadati</taxon>
        <taxon>Pseudomonadota</taxon>
        <taxon>Gammaproteobacteria</taxon>
        <taxon>Legionellales</taxon>
        <taxon>Legionellaceae</taxon>
        <taxon>Legionella</taxon>
    </lineage>
</organism>
<accession>A0A1E5JPG3</accession>
<proteinExistence type="predicted"/>
<dbReference type="PATRIC" id="fig|45071.7.peg.2942"/>
<protein>
    <submittedName>
        <fullName evidence="1">Uncharacterized protein</fullName>
    </submittedName>
</protein>
<comment type="caution">
    <text evidence="1">The sequence shown here is derived from an EMBL/GenBank/DDBJ whole genome shotgun (WGS) entry which is preliminary data.</text>
</comment>
<evidence type="ECO:0000313" key="2">
    <source>
        <dbReference type="Proteomes" id="UP000095229"/>
    </source>
</evidence>
<dbReference type="AlphaFoldDB" id="A0A1E5JPG3"/>
<evidence type="ECO:0000313" key="1">
    <source>
        <dbReference type="EMBL" id="OEH46419.1"/>
    </source>
</evidence>
<keyword evidence="2" id="KW-1185">Reference proteome</keyword>
<gene>
    <name evidence="1" type="ORF">lpari_02758</name>
</gene>
<dbReference type="OrthoDB" id="9936885at2"/>
<sequence length="75" mass="8260">MLKIQSETFGSGSALGKILGNLSEGSVQSKNEKGDLKDFINANEDLQNAMPAGLQKYFAKHEDEYTVSKFFTTIK</sequence>
<dbReference type="EMBL" id="LSOG01000069">
    <property type="protein sequence ID" value="OEH46419.1"/>
    <property type="molecule type" value="Genomic_DNA"/>
</dbReference>
<dbReference type="Proteomes" id="UP000095229">
    <property type="component" value="Unassembled WGS sequence"/>
</dbReference>
<reference evidence="1 2" key="1">
    <citation type="submission" date="2016-02" db="EMBL/GenBank/DDBJ databases">
        <title>Secondary metabolites in Legionella.</title>
        <authorList>
            <person name="Tobias N.J."/>
            <person name="Bode H.B."/>
        </authorList>
    </citation>
    <scope>NUCLEOTIDE SEQUENCE [LARGE SCALE GENOMIC DNA]</scope>
    <source>
        <strain evidence="1 2">DSM 19216</strain>
    </source>
</reference>
<dbReference type="RefSeq" id="WP_069683538.1">
    <property type="nucleotide sequence ID" value="NZ_LSOG01000069.1"/>
</dbReference>